<keyword evidence="1" id="KW-0812">Transmembrane</keyword>
<dbReference type="RefSeq" id="WP_084841772.1">
    <property type="nucleotide sequence ID" value="NZ_ARYN01000009.1"/>
</dbReference>
<dbReference type="Proteomes" id="UP000192746">
    <property type="component" value="Unassembled WGS sequence"/>
</dbReference>
<evidence type="ECO:0000313" key="3">
    <source>
        <dbReference type="Proteomes" id="UP000192746"/>
    </source>
</evidence>
<keyword evidence="1" id="KW-1133">Transmembrane helix</keyword>
<dbReference type="AlphaFoldDB" id="A0A1Y1T2X3"/>
<evidence type="ECO:0000256" key="1">
    <source>
        <dbReference type="SAM" id="Phobius"/>
    </source>
</evidence>
<accession>A0A1Y1T2X3</accession>
<evidence type="ECO:0000313" key="2">
    <source>
        <dbReference type="EMBL" id="ORL45378.1"/>
    </source>
</evidence>
<organism evidence="2 3">
    <name type="scientific">Zunongwangia atlantica 22II14-10F7</name>
    <dbReference type="NCBI Taxonomy" id="1185767"/>
    <lineage>
        <taxon>Bacteria</taxon>
        <taxon>Pseudomonadati</taxon>
        <taxon>Bacteroidota</taxon>
        <taxon>Flavobacteriia</taxon>
        <taxon>Flavobacteriales</taxon>
        <taxon>Flavobacteriaceae</taxon>
        <taxon>Zunongwangia</taxon>
    </lineage>
</organism>
<protein>
    <submittedName>
        <fullName evidence="2">Uncharacterized protein</fullName>
    </submittedName>
</protein>
<dbReference type="EMBL" id="ARYN01000009">
    <property type="protein sequence ID" value="ORL45378.1"/>
    <property type="molecule type" value="Genomic_DNA"/>
</dbReference>
<keyword evidence="3" id="KW-1185">Reference proteome</keyword>
<name>A0A1Y1T2X3_9FLAO</name>
<proteinExistence type="predicted"/>
<reference evidence="2 3" key="1">
    <citation type="submission" date="2013-04" db="EMBL/GenBank/DDBJ databases">
        <title>Zunongwangia sp. 22II14-10F7 Genome Sequencing.</title>
        <authorList>
            <person name="Lai Q."/>
            <person name="Shao Z."/>
        </authorList>
    </citation>
    <scope>NUCLEOTIDE SEQUENCE [LARGE SCALE GENOMIC DNA]</scope>
    <source>
        <strain evidence="2 3">22II14-10F7</strain>
    </source>
</reference>
<feature type="transmembrane region" description="Helical" evidence="1">
    <location>
        <begin position="76"/>
        <end position="97"/>
    </location>
</feature>
<comment type="caution">
    <text evidence="2">The sequence shown here is derived from an EMBL/GenBank/DDBJ whole genome shotgun (WGS) entry which is preliminary data.</text>
</comment>
<gene>
    <name evidence="2" type="ORF">IIF7_11168</name>
</gene>
<sequence>MENLSRDEKIEYLQRQLNKYEGTRDLAISKLYEQEKLRVTKNFNFLRWLLLSIFAFLSFLISKIDFTTMDDYQQIWNLITLGIACFLFIWIAVYLSVEGSRISKIDVSYISTLLDTDQTKIKWNEEKYKNDFKNDTTFIGITLFLFIFLVVSIFITTILPFLKIKGYIC</sequence>
<keyword evidence="1" id="KW-0472">Membrane</keyword>
<feature type="transmembrane region" description="Helical" evidence="1">
    <location>
        <begin position="45"/>
        <end position="64"/>
    </location>
</feature>
<feature type="transmembrane region" description="Helical" evidence="1">
    <location>
        <begin position="138"/>
        <end position="162"/>
    </location>
</feature>